<keyword evidence="2 4" id="KW-0732">Signal</keyword>
<accession>A0A430FWN9</accession>
<dbReference type="Pfam" id="PF10634">
    <property type="entry name" value="Iron_transport"/>
    <property type="match status" value="1"/>
</dbReference>
<evidence type="ECO:0000256" key="1">
    <source>
        <dbReference type="ARBA" id="ARBA00010013"/>
    </source>
</evidence>
<comment type="caution">
    <text evidence="5">The sequence shown here is derived from an EMBL/GenBank/DDBJ whole genome shotgun (WGS) entry which is preliminary data.</text>
</comment>
<sequence>MKHRIAALLALIAAGALTVSLSACGDTNAASGNADGQTTSSQDATTADDSSDDAADDGAASFEEIPIGNDQEIFPLNIAAVYFQPVDMYPEGTGLKAADANLHLEADIHALKDNKLGYATGEFIPKLTVKYRIEDKNDSSNVQEGTFMEMNADDGPHYGANLKMDKAGEYKLTFIIYSPETNGWTLHVDPDTGVEGRFWTEPIEASFDWDYTVHQW</sequence>
<feature type="region of interest" description="Disordered" evidence="3">
    <location>
        <begin position="29"/>
        <end position="57"/>
    </location>
</feature>
<dbReference type="InterPro" id="IPR018470">
    <property type="entry name" value="Metal-bd_Tp34-typ"/>
</dbReference>
<dbReference type="InterPro" id="IPR038482">
    <property type="entry name" value="Tp34-type_sf"/>
</dbReference>
<evidence type="ECO:0000313" key="6">
    <source>
        <dbReference type="Proteomes" id="UP000287470"/>
    </source>
</evidence>
<protein>
    <submittedName>
        <fullName evidence="5">Amino acid ABC transporter substrate-binding protein</fullName>
    </submittedName>
</protein>
<evidence type="ECO:0000256" key="2">
    <source>
        <dbReference type="ARBA" id="ARBA00022729"/>
    </source>
</evidence>
<dbReference type="PROSITE" id="PS51257">
    <property type="entry name" value="PROKAR_LIPOPROTEIN"/>
    <property type="match status" value="1"/>
</dbReference>
<dbReference type="AlphaFoldDB" id="A0A430FWN9"/>
<dbReference type="Gene3D" id="2.60.40.2480">
    <property type="entry name" value="Periplasmic metal-binding protein Tp34-type"/>
    <property type="match status" value="1"/>
</dbReference>
<feature type="chain" id="PRO_5039233405" evidence="4">
    <location>
        <begin position="26"/>
        <end position="216"/>
    </location>
</feature>
<organism evidence="5 6">
    <name type="scientific">Bifidobacterium samirii</name>
    <dbReference type="NCBI Taxonomy" id="2306974"/>
    <lineage>
        <taxon>Bacteria</taxon>
        <taxon>Bacillati</taxon>
        <taxon>Actinomycetota</taxon>
        <taxon>Actinomycetes</taxon>
        <taxon>Bifidobacteriales</taxon>
        <taxon>Bifidobacteriaceae</taxon>
        <taxon>Bifidobacterium</taxon>
    </lineage>
</organism>
<dbReference type="OrthoDB" id="1495621at2"/>
<evidence type="ECO:0000313" key="5">
    <source>
        <dbReference type="EMBL" id="RSX58459.1"/>
    </source>
</evidence>
<proteinExistence type="inferred from homology"/>
<gene>
    <name evidence="5" type="ORF">D2E24_0338</name>
</gene>
<feature type="signal peptide" evidence="4">
    <location>
        <begin position="1"/>
        <end position="25"/>
    </location>
</feature>
<comment type="similarity">
    <text evidence="1">Belongs to the UPF0423 family.</text>
</comment>
<keyword evidence="6" id="KW-1185">Reference proteome</keyword>
<dbReference type="EMBL" id="QXGK01000002">
    <property type="protein sequence ID" value="RSX58459.1"/>
    <property type="molecule type" value="Genomic_DNA"/>
</dbReference>
<evidence type="ECO:0000256" key="3">
    <source>
        <dbReference type="SAM" id="MobiDB-lite"/>
    </source>
</evidence>
<reference evidence="5 6" key="1">
    <citation type="submission" date="2018-09" db="EMBL/GenBank/DDBJ databases">
        <title>Characterization of the phylogenetic diversity of five novel species belonging to the genus Bifidobacterium.</title>
        <authorList>
            <person name="Lugli G.A."/>
            <person name="Duranti S."/>
            <person name="Milani C."/>
        </authorList>
    </citation>
    <scope>NUCLEOTIDE SEQUENCE [LARGE SCALE GENOMIC DNA]</scope>
    <source>
        <strain evidence="5 6">2033B</strain>
    </source>
</reference>
<dbReference type="Proteomes" id="UP000287470">
    <property type="component" value="Unassembled WGS sequence"/>
</dbReference>
<feature type="compositionally biased region" description="Low complexity" evidence="3">
    <location>
        <begin position="35"/>
        <end position="48"/>
    </location>
</feature>
<name>A0A430FWN9_9BIFI</name>
<evidence type="ECO:0000256" key="4">
    <source>
        <dbReference type="SAM" id="SignalP"/>
    </source>
</evidence>